<feature type="region of interest" description="Disordered" evidence="10">
    <location>
        <begin position="1"/>
        <end position="29"/>
    </location>
</feature>
<keyword evidence="6" id="KW-0498">Mitosis</keyword>
<evidence type="ECO:0000256" key="5">
    <source>
        <dbReference type="ARBA" id="ARBA00022618"/>
    </source>
</evidence>
<keyword evidence="5" id="KW-0132">Cell division</keyword>
<dbReference type="PANTHER" id="PTHR16040">
    <property type="entry name" value="AUSTRALIN, ISOFORM A-RELATED"/>
    <property type="match status" value="1"/>
</dbReference>
<dbReference type="GO" id="GO:0051301">
    <property type="term" value="P:cell division"/>
    <property type="evidence" value="ECO:0007669"/>
    <property type="project" value="UniProtKB-KW"/>
</dbReference>
<dbReference type="GO" id="GO:0051233">
    <property type="term" value="C:spindle midzone"/>
    <property type="evidence" value="ECO:0007669"/>
    <property type="project" value="TreeGrafter"/>
</dbReference>
<comment type="subcellular location">
    <subcellularLocation>
        <location evidence="2">Chromosome</location>
        <location evidence="2">Centromere</location>
    </subcellularLocation>
    <subcellularLocation>
        <location evidence="1">Nucleus</location>
    </subcellularLocation>
</comment>
<feature type="domain" description="Borealin N-terminal" evidence="11">
    <location>
        <begin position="34"/>
        <end position="89"/>
    </location>
</feature>
<evidence type="ECO:0000256" key="9">
    <source>
        <dbReference type="ARBA" id="ARBA00023328"/>
    </source>
</evidence>
<dbReference type="GO" id="GO:0000070">
    <property type="term" value="P:mitotic sister chromatid segregation"/>
    <property type="evidence" value="ECO:0007669"/>
    <property type="project" value="TreeGrafter"/>
</dbReference>
<evidence type="ECO:0000256" key="2">
    <source>
        <dbReference type="ARBA" id="ARBA00004584"/>
    </source>
</evidence>
<evidence type="ECO:0000256" key="4">
    <source>
        <dbReference type="ARBA" id="ARBA00022454"/>
    </source>
</evidence>
<dbReference type="InterPro" id="IPR018851">
    <property type="entry name" value="Borealin_N"/>
</dbReference>
<dbReference type="GO" id="GO:0032133">
    <property type="term" value="C:chromosome passenger complex"/>
    <property type="evidence" value="ECO:0007669"/>
    <property type="project" value="TreeGrafter"/>
</dbReference>
<evidence type="ECO:0000259" key="11">
    <source>
        <dbReference type="Pfam" id="PF10444"/>
    </source>
</evidence>
<reference evidence="13 14" key="1">
    <citation type="submission" date="2024-01" db="EMBL/GenBank/DDBJ databases">
        <title>The genome of the rayed Mediterranean limpet Patella caerulea (Linnaeus, 1758).</title>
        <authorList>
            <person name="Anh-Thu Weber A."/>
            <person name="Halstead-Nussloch G."/>
        </authorList>
    </citation>
    <scope>NUCLEOTIDE SEQUENCE [LARGE SCALE GENOMIC DNA]</scope>
    <source>
        <strain evidence="13">AATW-2023a</strain>
        <tissue evidence="13">Whole specimen</tissue>
    </source>
</reference>
<dbReference type="EMBL" id="JAZGQO010000006">
    <property type="protein sequence ID" value="KAK6185020.1"/>
    <property type="molecule type" value="Genomic_DNA"/>
</dbReference>
<name>A0AAN8JXR1_PATCE</name>
<comment type="caution">
    <text evidence="13">The sequence shown here is derived from an EMBL/GenBank/DDBJ whole genome shotgun (WGS) entry which is preliminary data.</text>
</comment>
<evidence type="ECO:0000256" key="8">
    <source>
        <dbReference type="ARBA" id="ARBA00023306"/>
    </source>
</evidence>
<evidence type="ECO:0008006" key="15">
    <source>
        <dbReference type="Google" id="ProtNLM"/>
    </source>
</evidence>
<keyword evidence="14" id="KW-1185">Reference proteome</keyword>
<dbReference type="InterPro" id="IPR046466">
    <property type="entry name" value="Borealin_C"/>
</dbReference>
<dbReference type="Pfam" id="PF10512">
    <property type="entry name" value="Borealin"/>
    <property type="match status" value="1"/>
</dbReference>
<dbReference type="GO" id="GO:0000775">
    <property type="term" value="C:chromosome, centromeric region"/>
    <property type="evidence" value="ECO:0007669"/>
    <property type="project" value="UniProtKB-SubCell"/>
</dbReference>
<evidence type="ECO:0000313" key="14">
    <source>
        <dbReference type="Proteomes" id="UP001347796"/>
    </source>
</evidence>
<keyword evidence="7" id="KW-0539">Nucleus</keyword>
<dbReference type="Proteomes" id="UP001347796">
    <property type="component" value="Unassembled WGS sequence"/>
</dbReference>
<feature type="compositionally biased region" description="Basic and acidic residues" evidence="10">
    <location>
        <begin position="18"/>
        <end position="29"/>
    </location>
</feature>
<keyword evidence="8" id="KW-0131">Cell cycle</keyword>
<dbReference type="Pfam" id="PF10444">
    <property type="entry name" value="Nbl1_Borealin_N"/>
    <property type="match status" value="1"/>
</dbReference>
<protein>
    <recommendedName>
        <fullName evidence="15">Borealin</fullName>
    </recommendedName>
</protein>
<sequence>MPRKRPARVNNRAQPKCPEGDEGKSLTEDERMEKLRIFTKDFDMRFNETLEKMEKDKTNIMKTIESRLHCQIMQLPGYIRKMKLKDFIASGGTVKGVLAPSQITEPSSLNISGKLAQTISKLNPNIFCGVIPEEDEIATPCAEKRTVKRTTTKKATVRKSSRKRNTKGNESYLAPPPSSSRLRMTPAGRTMSSAGWATPLITPKFDPRLPFTPGLVRDPKPGERILSMAGSPINNPTDTKKGRSTVKAIGKSKLRKLVSNTNIKEELDDIEIPDSPTDIKNMRQSQIFKVMNIVQNAIRSKSEEDDDDDDDEVF</sequence>
<comment type="similarity">
    <text evidence="3">Belongs to the borealin family.</text>
</comment>
<evidence type="ECO:0000259" key="12">
    <source>
        <dbReference type="Pfam" id="PF10512"/>
    </source>
</evidence>
<evidence type="ECO:0000256" key="10">
    <source>
        <dbReference type="SAM" id="MobiDB-lite"/>
    </source>
</evidence>
<evidence type="ECO:0000256" key="1">
    <source>
        <dbReference type="ARBA" id="ARBA00004123"/>
    </source>
</evidence>
<evidence type="ECO:0000313" key="13">
    <source>
        <dbReference type="EMBL" id="KAK6185020.1"/>
    </source>
</evidence>
<evidence type="ECO:0000256" key="7">
    <source>
        <dbReference type="ARBA" id="ARBA00023242"/>
    </source>
</evidence>
<proteinExistence type="inferred from homology"/>
<accession>A0AAN8JXR1</accession>
<organism evidence="13 14">
    <name type="scientific">Patella caerulea</name>
    <name type="common">Rayed Mediterranean limpet</name>
    <dbReference type="NCBI Taxonomy" id="87958"/>
    <lineage>
        <taxon>Eukaryota</taxon>
        <taxon>Metazoa</taxon>
        <taxon>Spiralia</taxon>
        <taxon>Lophotrochozoa</taxon>
        <taxon>Mollusca</taxon>
        <taxon>Gastropoda</taxon>
        <taxon>Patellogastropoda</taxon>
        <taxon>Patelloidea</taxon>
        <taxon>Patellidae</taxon>
        <taxon>Patella</taxon>
    </lineage>
</organism>
<dbReference type="PANTHER" id="PTHR16040:SF7">
    <property type="entry name" value="AUSTRALIN, ISOFORM A-RELATED"/>
    <property type="match status" value="1"/>
</dbReference>
<evidence type="ECO:0000256" key="6">
    <source>
        <dbReference type="ARBA" id="ARBA00022776"/>
    </source>
</evidence>
<dbReference type="Gene3D" id="6.10.250.1900">
    <property type="match status" value="1"/>
</dbReference>
<dbReference type="AlphaFoldDB" id="A0AAN8JXR1"/>
<dbReference type="GO" id="GO:0005634">
    <property type="term" value="C:nucleus"/>
    <property type="evidence" value="ECO:0007669"/>
    <property type="project" value="UniProtKB-SubCell"/>
</dbReference>
<feature type="compositionally biased region" description="Basic residues" evidence="10">
    <location>
        <begin position="147"/>
        <end position="166"/>
    </location>
</feature>
<gene>
    <name evidence="13" type="ORF">SNE40_007348</name>
</gene>
<keyword evidence="9" id="KW-0137">Centromere</keyword>
<keyword evidence="4" id="KW-0158">Chromosome</keyword>
<feature type="region of interest" description="Disordered" evidence="10">
    <location>
        <begin position="147"/>
        <end position="194"/>
    </location>
</feature>
<evidence type="ECO:0000256" key="3">
    <source>
        <dbReference type="ARBA" id="ARBA00009914"/>
    </source>
</evidence>
<feature type="domain" description="Borealin C-terminal" evidence="12">
    <location>
        <begin position="181"/>
        <end position="239"/>
    </location>
</feature>
<dbReference type="InterPro" id="IPR018867">
    <property type="entry name" value="Cell_div_borealin"/>
</dbReference>